<keyword evidence="3" id="KW-1185">Reference proteome</keyword>
<dbReference type="SUPFAM" id="SSF54427">
    <property type="entry name" value="NTF2-like"/>
    <property type="match status" value="1"/>
</dbReference>
<dbReference type="Pfam" id="PF12680">
    <property type="entry name" value="SnoaL_2"/>
    <property type="match status" value="1"/>
</dbReference>
<dbReference type="GO" id="GO:0030638">
    <property type="term" value="P:polyketide metabolic process"/>
    <property type="evidence" value="ECO:0007669"/>
    <property type="project" value="InterPro"/>
</dbReference>
<dbReference type="InterPro" id="IPR037401">
    <property type="entry name" value="SnoaL-like"/>
</dbReference>
<evidence type="ECO:0000259" key="1">
    <source>
        <dbReference type="Pfam" id="PF12680"/>
    </source>
</evidence>
<organism evidence="2 3">
    <name type="scientific">Candidatus Promineifilum breve</name>
    <dbReference type="NCBI Taxonomy" id="1806508"/>
    <lineage>
        <taxon>Bacteria</taxon>
        <taxon>Bacillati</taxon>
        <taxon>Chloroflexota</taxon>
        <taxon>Ardenticatenia</taxon>
        <taxon>Candidatus Promineifilales</taxon>
        <taxon>Candidatus Promineifilaceae</taxon>
        <taxon>Candidatus Promineifilum</taxon>
    </lineage>
</organism>
<dbReference type="RefSeq" id="WP_157913376.1">
    <property type="nucleotide sequence ID" value="NZ_LN890656.1"/>
</dbReference>
<dbReference type="PANTHER" id="PTHR38436">
    <property type="entry name" value="POLYKETIDE CYCLASE SNOAL-LIKE DOMAIN"/>
    <property type="match status" value="1"/>
</dbReference>
<reference evidence="2" key="1">
    <citation type="submission" date="2016-01" db="EMBL/GenBank/DDBJ databases">
        <authorList>
            <person name="Mcilroy J.S."/>
            <person name="Karst M S."/>
            <person name="Albertsen M."/>
        </authorList>
    </citation>
    <scope>NUCLEOTIDE SEQUENCE</scope>
    <source>
        <strain evidence="2">Cfx-K</strain>
    </source>
</reference>
<name>A0A160T747_9CHLR</name>
<dbReference type="EMBL" id="LN890656">
    <property type="protein sequence ID" value="CUS06271.1"/>
    <property type="molecule type" value="Genomic_DNA"/>
</dbReference>
<accession>A0A160T747</accession>
<sequence length="138" mass="14851">MNNLETLKAAHDAFSRHDLDAVIADMRPDVVVYGYAGGQRLPSAAAVAQFLSQYYAMSSDIRLVDADYLAAGNKVIAQFRAVGTQDGPFLGFPATGRAFSLDVAEVWTFDEDGRAVEGHNYGDTLGLLMQLGHMPVPA</sequence>
<evidence type="ECO:0000313" key="2">
    <source>
        <dbReference type="EMBL" id="CUS06271.1"/>
    </source>
</evidence>
<dbReference type="AlphaFoldDB" id="A0A160T747"/>
<feature type="domain" description="SnoaL-like" evidence="1">
    <location>
        <begin position="9"/>
        <end position="117"/>
    </location>
</feature>
<dbReference type="Gene3D" id="3.10.450.50">
    <property type="match status" value="1"/>
</dbReference>
<dbReference type="InterPro" id="IPR009959">
    <property type="entry name" value="Cyclase_SnoaL-like"/>
</dbReference>
<dbReference type="InterPro" id="IPR032710">
    <property type="entry name" value="NTF2-like_dom_sf"/>
</dbReference>
<protein>
    <recommendedName>
        <fullName evidence="1">SnoaL-like domain-containing protein</fullName>
    </recommendedName>
</protein>
<dbReference type="OrthoDB" id="13610at2"/>
<evidence type="ECO:0000313" key="3">
    <source>
        <dbReference type="Proteomes" id="UP000215027"/>
    </source>
</evidence>
<proteinExistence type="predicted"/>
<gene>
    <name evidence="2" type="ORF">CFX0092_B0737</name>
</gene>
<dbReference type="PANTHER" id="PTHR38436:SF1">
    <property type="entry name" value="ESTER CYCLASE"/>
    <property type="match status" value="1"/>
</dbReference>
<dbReference type="Proteomes" id="UP000215027">
    <property type="component" value="Chromosome II"/>
</dbReference>
<dbReference type="KEGG" id="pbf:CFX0092_B0737"/>